<evidence type="ECO:0000313" key="4">
    <source>
        <dbReference type="Proteomes" id="UP001231370"/>
    </source>
</evidence>
<dbReference type="Proteomes" id="UP001231370">
    <property type="component" value="Unassembled WGS sequence"/>
</dbReference>
<comment type="caution">
    <text evidence="3">The sequence shown here is derived from an EMBL/GenBank/DDBJ whole genome shotgun (WGS) entry which is preliminary data.</text>
</comment>
<protein>
    <submittedName>
        <fullName evidence="3">Polysaccharide biosynthesis/export family protein</fullName>
    </submittedName>
</protein>
<reference evidence="3 4" key="1">
    <citation type="submission" date="2023-01" db="EMBL/GenBank/DDBJ databases">
        <title>Novel diversity within Roseofilum (Cyanobacteria; Desertifilaceae) from marine benthic mats with descriptions of four novel species.</title>
        <authorList>
            <person name="Wang Y."/>
            <person name="Berthold D.E."/>
            <person name="Hu J."/>
            <person name="Lefler F.W."/>
            <person name="Laughinghouse H.D. IV."/>
        </authorList>
    </citation>
    <scope>NUCLEOTIDE SEQUENCE [LARGE SCALE GENOMIC DNA]</scope>
    <source>
        <strain evidence="3 4">BLCC-M91</strain>
    </source>
</reference>
<dbReference type="PANTHER" id="PTHR33619">
    <property type="entry name" value="POLYSACCHARIDE EXPORT PROTEIN GFCE-RELATED"/>
    <property type="match status" value="1"/>
</dbReference>
<dbReference type="EMBL" id="JAQPOK010000130">
    <property type="protein sequence ID" value="MDJ1180594.1"/>
    <property type="molecule type" value="Genomic_DNA"/>
</dbReference>
<dbReference type="Pfam" id="PF02563">
    <property type="entry name" value="Poly_export"/>
    <property type="match status" value="1"/>
</dbReference>
<evidence type="ECO:0000313" key="3">
    <source>
        <dbReference type="EMBL" id="MDJ1180594.1"/>
    </source>
</evidence>
<evidence type="ECO:0000256" key="1">
    <source>
        <dbReference type="ARBA" id="ARBA00022729"/>
    </source>
</evidence>
<proteinExistence type="predicted"/>
<dbReference type="InterPro" id="IPR003715">
    <property type="entry name" value="Poly_export_N"/>
</dbReference>
<dbReference type="RefSeq" id="WP_283763894.1">
    <property type="nucleotide sequence ID" value="NZ_JAQPOK010000130.1"/>
</dbReference>
<keyword evidence="4" id="KW-1185">Reference proteome</keyword>
<dbReference type="InterPro" id="IPR049712">
    <property type="entry name" value="Poly_export"/>
</dbReference>
<dbReference type="PANTHER" id="PTHR33619:SF3">
    <property type="entry name" value="POLYSACCHARIDE EXPORT PROTEIN GFCE-RELATED"/>
    <property type="match status" value="1"/>
</dbReference>
<gene>
    <name evidence="3" type="ORF">PJF56_17170</name>
</gene>
<accession>A0ABT7BN25</accession>
<keyword evidence="1" id="KW-0732">Signal</keyword>
<feature type="domain" description="Polysaccharide export protein N-terminal" evidence="2">
    <location>
        <begin position="53"/>
        <end position="126"/>
    </location>
</feature>
<sequence length="496" mass="54789">MAYWILNKGMTILTLITFLILPYPSIAQGQYSSKVQRNQSRLSQVPIGSGVNTSAYRLGVGDRIRIDILGFPEYGGEYLIAPNGIIHLPWIEAISVLNLTQQELQEKITTQYAEILKRPFVTVTVTQVRPVTITITGEINHPGVYPIDLNIGLGAQPRFRYPTIPEVLTAAGGTTLSANLDEIQIHRSLSGNQKQVIPINLLQLLKTGGDMESLVLQDGDLVFVPTVETINLSYIPQVATLSFATPVDKPRNVTIIGEVATPGKYAIIGGESRSELRTGGLPTVSWAIRSAGGITQYADLRNITINRQTKTGKPINFNVNLWDFVQGKDLYQNTILQDGDTIIIRPVDSIDFEEAIEIGQTNLSPENIRVFIVGEKPNNLTGITREIRLPLNTPMNQALLAADGFIDRRVRQTSVDLVRVNRDGTVSKSQIFIDLSANLNDRTNPPLQDGDVIILSRSGLARFIDFVTTVDRVLTLVEPVREFANLLEILGYINNR</sequence>
<dbReference type="Gene3D" id="3.10.560.10">
    <property type="entry name" value="Outer membrane lipoprotein wza domain like"/>
    <property type="match status" value="2"/>
</dbReference>
<evidence type="ECO:0000259" key="2">
    <source>
        <dbReference type="Pfam" id="PF02563"/>
    </source>
</evidence>
<organism evidence="3 4">
    <name type="scientific">Roseofilum halophilum BLCC-M91</name>
    <dbReference type="NCBI Taxonomy" id="3022259"/>
    <lineage>
        <taxon>Bacteria</taxon>
        <taxon>Bacillati</taxon>
        <taxon>Cyanobacteriota</taxon>
        <taxon>Cyanophyceae</taxon>
        <taxon>Desertifilales</taxon>
        <taxon>Desertifilaceae</taxon>
        <taxon>Roseofilum</taxon>
        <taxon>Roseofilum halophilum</taxon>
    </lineage>
</organism>
<name>A0ABT7BN25_9CYAN</name>